<dbReference type="EMBL" id="FQUO01000023">
    <property type="protein sequence ID" value="SHG25876.1"/>
    <property type="molecule type" value="Genomic_DNA"/>
</dbReference>
<evidence type="ECO:0000313" key="3">
    <source>
        <dbReference type="EMBL" id="SHG25876.1"/>
    </source>
</evidence>
<dbReference type="RefSeq" id="WP_083596704.1">
    <property type="nucleotide sequence ID" value="NZ_FQUO01000023.1"/>
</dbReference>
<dbReference type="AlphaFoldDB" id="A0A1M5IC45"/>
<sequence>MKQPILLAALSLMSLGAFAQSSASFGIKAGVVNATISGDAANSLSSAIDFTNGAIKQSGRTGFYSGVYASLPLSNTVSIEPGIYYAQKGYELKGELGIKGADFIGANAKARLTTHYIDIPVLVKANFGGLEVFAGPQVSYLANADLRTTAGLLGFNLLNRNTNVSEQFNKLDAGLTGGIGYRFGKGVSINASYDHGLSRIDANKSMNAYNRAVKVGIGYSF</sequence>
<evidence type="ECO:0000313" key="4">
    <source>
        <dbReference type="Proteomes" id="UP000184368"/>
    </source>
</evidence>
<dbReference type="InterPro" id="IPR025665">
    <property type="entry name" value="Beta-barrel_OMP_2"/>
</dbReference>
<evidence type="ECO:0000259" key="2">
    <source>
        <dbReference type="Pfam" id="PF13568"/>
    </source>
</evidence>
<accession>A0A1M5IC45</accession>
<dbReference type="OrthoDB" id="947434at2"/>
<dbReference type="Proteomes" id="UP000184368">
    <property type="component" value="Unassembled WGS sequence"/>
</dbReference>
<dbReference type="STRING" id="1302690.BUE76_01935"/>
<feature type="signal peptide" evidence="1">
    <location>
        <begin position="1"/>
        <end position="19"/>
    </location>
</feature>
<evidence type="ECO:0000256" key="1">
    <source>
        <dbReference type="SAM" id="SignalP"/>
    </source>
</evidence>
<protein>
    <submittedName>
        <fullName evidence="3">Outer membrane protein beta-barrel domain-containing protein</fullName>
    </submittedName>
</protein>
<feature type="domain" description="Outer membrane protein beta-barrel" evidence="2">
    <location>
        <begin position="18"/>
        <end position="200"/>
    </location>
</feature>
<feature type="chain" id="PRO_5013110202" evidence="1">
    <location>
        <begin position="20"/>
        <end position="221"/>
    </location>
</feature>
<organism evidence="3 4">
    <name type="scientific">Cnuella takakiae</name>
    <dbReference type="NCBI Taxonomy" id="1302690"/>
    <lineage>
        <taxon>Bacteria</taxon>
        <taxon>Pseudomonadati</taxon>
        <taxon>Bacteroidota</taxon>
        <taxon>Chitinophagia</taxon>
        <taxon>Chitinophagales</taxon>
        <taxon>Chitinophagaceae</taxon>
        <taxon>Cnuella</taxon>
    </lineage>
</organism>
<gene>
    <name evidence="3" type="ORF">SAMN05444008_12324</name>
</gene>
<reference evidence="3 4" key="1">
    <citation type="submission" date="2016-11" db="EMBL/GenBank/DDBJ databases">
        <authorList>
            <person name="Jaros S."/>
            <person name="Januszkiewicz K."/>
            <person name="Wedrychowicz H."/>
        </authorList>
    </citation>
    <scope>NUCLEOTIDE SEQUENCE [LARGE SCALE GENOMIC DNA]</scope>
    <source>
        <strain evidence="3 4">DSM 26897</strain>
    </source>
</reference>
<keyword evidence="1" id="KW-0732">Signal</keyword>
<dbReference type="Pfam" id="PF13568">
    <property type="entry name" value="OMP_b-brl_2"/>
    <property type="match status" value="1"/>
</dbReference>
<proteinExistence type="predicted"/>
<keyword evidence="4" id="KW-1185">Reference proteome</keyword>
<name>A0A1M5IC45_9BACT</name>